<organism evidence="1 2">
    <name type="scientific">Pseudomonas vanderleydeniana</name>
    <dbReference type="NCBI Taxonomy" id="2745495"/>
    <lineage>
        <taxon>Bacteria</taxon>
        <taxon>Pseudomonadati</taxon>
        <taxon>Pseudomonadota</taxon>
        <taxon>Gammaproteobacteria</taxon>
        <taxon>Pseudomonadales</taxon>
        <taxon>Pseudomonadaceae</taxon>
        <taxon>Pseudomonas</taxon>
    </lineage>
</organism>
<proteinExistence type="predicted"/>
<gene>
    <name evidence="1" type="ORF">HU752_014410</name>
</gene>
<dbReference type="KEGG" id="pvw:HU752_014410"/>
<name>A0A9E6PQW2_9PSED</name>
<dbReference type="AlphaFoldDB" id="A0A9E6PQW2"/>
<dbReference type="EMBL" id="CP077093">
    <property type="protein sequence ID" value="QXI31056.1"/>
    <property type="molecule type" value="Genomic_DNA"/>
</dbReference>
<dbReference type="Proteomes" id="UP000634530">
    <property type="component" value="Chromosome"/>
</dbReference>
<evidence type="ECO:0000313" key="1">
    <source>
        <dbReference type="EMBL" id="QXI31056.1"/>
    </source>
</evidence>
<accession>A0A9E6PQW2</accession>
<reference evidence="1 2" key="1">
    <citation type="journal article" date="2020" name="Microorganisms">
        <title>Reliable Identification of Environmental Pseudomonas Isolates Using the rpoD Gene.</title>
        <authorList>
            <consortium name="The Broad Institute Genome Sequencing Platform"/>
            <person name="Girard L."/>
            <person name="Lood C."/>
            <person name="Rokni-Zadeh H."/>
            <person name="van Noort V."/>
            <person name="Lavigne R."/>
            <person name="De Mot R."/>
        </authorList>
    </citation>
    <scope>NUCLEOTIDE SEQUENCE [LARGE SCALE GENOMIC DNA]</scope>
    <source>
        <strain evidence="1 2">RW8P3</strain>
    </source>
</reference>
<protein>
    <submittedName>
        <fullName evidence="1">Uncharacterized protein</fullName>
    </submittedName>
</protein>
<dbReference type="RefSeq" id="WP_186688526.1">
    <property type="nucleotide sequence ID" value="NZ_CP077093.1"/>
</dbReference>
<evidence type="ECO:0000313" key="2">
    <source>
        <dbReference type="Proteomes" id="UP000634530"/>
    </source>
</evidence>
<reference evidence="1 2" key="2">
    <citation type="journal article" date="2021" name="Microorganisms">
        <title>The Ever-Expanding Pseudomonas Genus: Description of 43 New Species and Partition of the Pseudomonas putida Group.</title>
        <authorList>
            <person name="Girard L."/>
            <person name="Lood C."/>
            <person name="Hofte M."/>
            <person name="Vandamme P."/>
            <person name="Rokni-Zadeh H."/>
            <person name="van Noort V."/>
            <person name="Lavigne R."/>
            <person name="De Mot R."/>
        </authorList>
    </citation>
    <scope>NUCLEOTIDE SEQUENCE [LARGE SCALE GENOMIC DNA]</scope>
    <source>
        <strain evidence="1 2">RW8P3</strain>
    </source>
</reference>
<keyword evidence="2" id="KW-1185">Reference proteome</keyword>
<sequence>MSDRQGIIKGRIEALVAASAVDEITYQSEWLGYLPFGVYHWIEHQGKEVSSDFPAGWTLEDLAGLERSGFLELIESQQDPTDEFDRRIRYRVCVARP</sequence>